<evidence type="ECO:0000256" key="2">
    <source>
        <dbReference type="SAM" id="MobiDB-lite"/>
    </source>
</evidence>
<dbReference type="AlphaFoldDB" id="A0A1S3D6X8"/>
<reference evidence="4" key="1">
    <citation type="submission" date="2025-08" db="UniProtKB">
        <authorList>
            <consortium name="RefSeq"/>
        </authorList>
    </citation>
    <scope>IDENTIFICATION</scope>
</reference>
<name>A0A1S3D6X8_DIACI</name>
<dbReference type="PANTHER" id="PTHR33768">
    <property type="entry name" value="MIP11318P"/>
    <property type="match status" value="1"/>
</dbReference>
<comment type="similarity">
    <text evidence="1">Belongs to the CFAP97 family.</text>
</comment>
<feature type="compositionally biased region" description="Basic and acidic residues" evidence="2">
    <location>
        <begin position="210"/>
        <end position="235"/>
    </location>
</feature>
<feature type="compositionally biased region" description="Polar residues" evidence="2">
    <location>
        <begin position="236"/>
        <end position="256"/>
    </location>
</feature>
<dbReference type="Pfam" id="PF13879">
    <property type="entry name" value="Hmw_CFAP97"/>
    <property type="match status" value="1"/>
</dbReference>
<dbReference type="PaxDb" id="121845-A0A1S3D6X8"/>
<accession>A0A1S3D6X8</accession>
<evidence type="ECO:0000313" key="4">
    <source>
        <dbReference type="RefSeq" id="XP_008474768.2"/>
    </source>
</evidence>
<proteinExistence type="inferred from homology"/>
<evidence type="ECO:0000256" key="1">
    <source>
        <dbReference type="ARBA" id="ARBA00008315"/>
    </source>
</evidence>
<protein>
    <submittedName>
        <fullName evidence="4">Uncharacterized protein LOC103511806</fullName>
    </submittedName>
</protein>
<feature type="region of interest" description="Disordered" evidence="2">
    <location>
        <begin position="188"/>
        <end position="278"/>
    </location>
</feature>
<gene>
    <name evidence="4" type="primary">LOC103511806</name>
</gene>
<feature type="compositionally biased region" description="Basic and acidic residues" evidence="2">
    <location>
        <begin position="261"/>
        <end position="277"/>
    </location>
</feature>
<dbReference type="GeneID" id="103511806"/>
<dbReference type="RefSeq" id="XP_008474768.2">
    <property type="nucleotide sequence ID" value="XM_008476546.2"/>
</dbReference>
<keyword evidence="3" id="KW-1185">Reference proteome</keyword>
<dbReference type="PANTHER" id="PTHR33768:SF3">
    <property type="entry name" value="MIP11318P"/>
    <property type="match status" value="1"/>
</dbReference>
<dbReference type="KEGG" id="dci:103511806"/>
<organism evidence="3 4">
    <name type="scientific">Diaphorina citri</name>
    <name type="common">Asian citrus psyllid</name>
    <dbReference type="NCBI Taxonomy" id="121845"/>
    <lineage>
        <taxon>Eukaryota</taxon>
        <taxon>Metazoa</taxon>
        <taxon>Ecdysozoa</taxon>
        <taxon>Arthropoda</taxon>
        <taxon>Hexapoda</taxon>
        <taxon>Insecta</taxon>
        <taxon>Pterygota</taxon>
        <taxon>Neoptera</taxon>
        <taxon>Paraneoptera</taxon>
        <taxon>Hemiptera</taxon>
        <taxon>Sternorrhyncha</taxon>
        <taxon>Psylloidea</taxon>
        <taxon>Psyllidae</taxon>
        <taxon>Diaphorininae</taxon>
        <taxon>Diaphorina</taxon>
    </lineage>
</organism>
<sequence length="360" mass="42149">MLSRRENLLIAPWQRRRYLDHRRKVQSALPAIDVKSPESRDHVTLKRKKIQKEYERCKKIEHDNFILLKHLDTIMTKCRVDNTWETPPPDFLHRIAMFPVKRRKPPTIEAVAPESPKTRKERCVGCTPKYFQNQPSFLHRIAMFPVKRRKPPTIEAVAPESPKTRKERCVGCTPKYFQNQLQIIVPEARIPYEPPKPRLSRRRSSVLAQEEMKKEIHRLQTLDQDRKKQKSEHFQTQRSISCSSQRTNSSEINQSPRRPLQAKDLETLPKFPSDKNAQRKKITSQINDLKLSTVQTFTDQNNGVPKKTRKIYGGKSKMKQIELKKDALELVLVFPAQSKIARRKTSSGYGSQEECRCPKK</sequence>
<dbReference type="InterPro" id="IPR029488">
    <property type="entry name" value="Hmw/CFAP97"/>
</dbReference>
<dbReference type="Proteomes" id="UP000079169">
    <property type="component" value="Unplaced"/>
</dbReference>
<dbReference type="InterPro" id="IPR038792">
    <property type="entry name" value="CFAP97D1/2"/>
</dbReference>
<dbReference type="STRING" id="121845.A0A1S3D6X8"/>
<evidence type="ECO:0000313" key="3">
    <source>
        <dbReference type="Proteomes" id="UP000079169"/>
    </source>
</evidence>